<dbReference type="AlphaFoldDB" id="A0A4P9W3D6"/>
<sequence length="161" mass="17510">MGAVSGDIQDHGVKGETGVRDEPVRPHPAAACLTSAEVTAAVTAAVAAAIAPLEEAILSLTSEVARTLEFIMLSQNATLQRRHPTTPPLYEPIQHRIPTATSYVHALQPWYSGDPEGLLQKAVKDFDAHERQVQPAVYMQRKADAEAWEKAGEDEGRFLQM</sequence>
<proteinExistence type="predicted"/>
<keyword evidence="3" id="KW-1185">Reference proteome</keyword>
<dbReference type="EMBL" id="KZ997878">
    <property type="protein sequence ID" value="RKO86829.1"/>
    <property type="molecule type" value="Genomic_DNA"/>
</dbReference>
<gene>
    <name evidence="2" type="ORF">BDK51DRAFT_26906</name>
</gene>
<protein>
    <submittedName>
        <fullName evidence="2">Uncharacterized protein</fullName>
    </submittedName>
</protein>
<feature type="region of interest" description="Disordered" evidence="1">
    <location>
        <begin position="1"/>
        <end position="25"/>
    </location>
</feature>
<evidence type="ECO:0000256" key="1">
    <source>
        <dbReference type="SAM" id="MobiDB-lite"/>
    </source>
</evidence>
<accession>A0A4P9W3D6</accession>
<dbReference type="Proteomes" id="UP000269721">
    <property type="component" value="Unassembled WGS sequence"/>
</dbReference>
<evidence type="ECO:0000313" key="3">
    <source>
        <dbReference type="Proteomes" id="UP000269721"/>
    </source>
</evidence>
<feature type="compositionally biased region" description="Basic and acidic residues" evidence="1">
    <location>
        <begin position="8"/>
        <end position="25"/>
    </location>
</feature>
<name>A0A4P9W3D6_9FUNG</name>
<reference evidence="3" key="1">
    <citation type="journal article" date="2018" name="Nat. Microbiol.">
        <title>Leveraging single-cell genomics to expand the fungal tree of life.</title>
        <authorList>
            <person name="Ahrendt S.R."/>
            <person name="Quandt C.A."/>
            <person name="Ciobanu D."/>
            <person name="Clum A."/>
            <person name="Salamov A."/>
            <person name="Andreopoulos B."/>
            <person name="Cheng J.F."/>
            <person name="Woyke T."/>
            <person name="Pelin A."/>
            <person name="Henrissat B."/>
            <person name="Reynolds N.K."/>
            <person name="Benny G.L."/>
            <person name="Smith M.E."/>
            <person name="James T.Y."/>
            <person name="Grigoriev I.V."/>
        </authorList>
    </citation>
    <scope>NUCLEOTIDE SEQUENCE [LARGE SCALE GENOMIC DNA]</scope>
</reference>
<evidence type="ECO:0000313" key="2">
    <source>
        <dbReference type="EMBL" id="RKO86829.1"/>
    </source>
</evidence>
<organism evidence="2 3">
    <name type="scientific">Blyttiomyces helicus</name>
    <dbReference type="NCBI Taxonomy" id="388810"/>
    <lineage>
        <taxon>Eukaryota</taxon>
        <taxon>Fungi</taxon>
        <taxon>Fungi incertae sedis</taxon>
        <taxon>Chytridiomycota</taxon>
        <taxon>Chytridiomycota incertae sedis</taxon>
        <taxon>Chytridiomycetes</taxon>
        <taxon>Chytridiomycetes incertae sedis</taxon>
        <taxon>Blyttiomyces</taxon>
    </lineage>
</organism>